<evidence type="ECO:0000313" key="2">
    <source>
        <dbReference type="Proteomes" id="UP000775872"/>
    </source>
</evidence>
<reference evidence="1 2" key="2">
    <citation type="submission" date="2021-10" db="EMBL/GenBank/DDBJ databases">
        <authorList>
            <person name="Piombo E."/>
        </authorList>
    </citation>
    <scope>NUCLEOTIDE SEQUENCE [LARGE SCALE GENOMIC DNA]</scope>
</reference>
<sequence>MSTRHDTTGTGKGSRQELEALPVDVLLAILSASHNTDDLCSIVRSSRVVYDVFRSAKRTVLINIMARDLGWSGLLTATAATLITPITIRHGAGDGKDAEGAIKLYESILHGDCGLSFARGLSEVEFAKLVGISRAVQFVVDQYGATRLPRLREIHPDAARELNFRERQRLAHALLRHQVLASIQSLGAMTAGTVIYEQLLEIFRPWEIQQITDAHSFLRAMASFVFPSCERIPRSLSRVYMTGREWWRDSDEQEAMSDLGVMRERFLEKFGHKTMADLEMGLAISQGEREARHNMMPTSSNFLAAGPLPQTSSSQVPEQYWSLRDEIYQREDALPGLLVVEDDKDGNQSAPFAWVDGHRGIDCQRWGEHLFRETLQPGQGNLTFLQINWTRLIVRQWRWLGFMFWDRERAELLKSKLPEYATGWLTRPPPSDDNLSLEDL</sequence>
<dbReference type="OrthoDB" id="5304511at2759"/>
<organism evidence="1 2">
    <name type="scientific">Clonostachys solani</name>
    <dbReference type="NCBI Taxonomy" id="160281"/>
    <lineage>
        <taxon>Eukaryota</taxon>
        <taxon>Fungi</taxon>
        <taxon>Dikarya</taxon>
        <taxon>Ascomycota</taxon>
        <taxon>Pezizomycotina</taxon>
        <taxon>Sordariomycetes</taxon>
        <taxon>Hypocreomycetidae</taxon>
        <taxon>Hypocreales</taxon>
        <taxon>Bionectriaceae</taxon>
        <taxon>Clonostachys</taxon>
    </lineage>
</organism>
<protein>
    <recommendedName>
        <fullName evidence="3">F-box domain-containing protein</fullName>
    </recommendedName>
</protein>
<reference evidence="2" key="1">
    <citation type="submission" date="2019-06" db="EMBL/GenBank/DDBJ databases">
        <authorList>
            <person name="Broberg M."/>
        </authorList>
    </citation>
    <scope>NUCLEOTIDE SEQUENCE [LARGE SCALE GENOMIC DNA]</scope>
</reference>
<keyword evidence="2" id="KW-1185">Reference proteome</keyword>
<gene>
    <name evidence="1" type="ORF">CSOL1703_00014220</name>
</gene>
<name>A0A9N9Z7Q3_9HYPO</name>
<evidence type="ECO:0008006" key="3">
    <source>
        <dbReference type="Google" id="ProtNLM"/>
    </source>
</evidence>
<comment type="caution">
    <text evidence="1">The sequence shown here is derived from an EMBL/GenBank/DDBJ whole genome shotgun (WGS) entry which is preliminary data.</text>
</comment>
<dbReference type="AlphaFoldDB" id="A0A9N9Z7Q3"/>
<accession>A0A9N9Z7Q3</accession>
<evidence type="ECO:0000313" key="1">
    <source>
        <dbReference type="EMBL" id="CAH0050970.1"/>
    </source>
</evidence>
<dbReference type="Proteomes" id="UP000775872">
    <property type="component" value="Unassembled WGS sequence"/>
</dbReference>
<dbReference type="EMBL" id="CABFOC020000038">
    <property type="protein sequence ID" value="CAH0050970.1"/>
    <property type="molecule type" value="Genomic_DNA"/>
</dbReference>
<proteinExistence type="predicted"/>